<proteinExistence type="predicted"/>
<gene>
    <name evidence="3" type="ORF">G6048_36220</name>
</gene>
<dbReference type="Gene3D" id="1.20.120.520">
    <property type="entry name" value="nmb1532 protein domain like"/>
    <property type="match status" value="1"/>
</dbReference>
<sequence>MRPAGRGSSGRSRTRPCITCRAPSPSSHATEPARAVVLNALRALRDDRAAQPVLKPATEALIHRFAAEHDDLQDVLEAVRAADRLSDNPGPESLAAVREAHRLVTEQLLPHEYAEEHQLYPALDPTLSGPEATATMSRAHAEIERLARRIDVHLTLTEADADGGPVPEQLDDLRACLYGLHTVLRLHFTQAEENYFSFTP</sequence>
<evidence type="ECO:0000313" key="3">
    <source>
        <dbReference type="EMBL" id="NGO47318.1"/>
    </source>
</evidence>
<accession>A0ABX0E433</accession>
<name>A0ABX0E433_9ACTN</name>
<keyword evidence="4" id="KW-1185">Reference proteome</keyword>
<dbReference type="Proteomes" id="UP001518140">
    <property type="component" value="Unassembled WGS sequence"/>
</dbReference>
<organism evidence="3 4">
    <name type="scientific">Streptomyces ureilyticus</name>
    <dbReference type="NCBI Taxonomy" id="1775131"/>
    <lineage>
        <taxon>Bacteria</taxon>
        <taxon>Bacillati</taxon>
        <taxon>Actinomycetota</taxon>
        <taxon>Actinomycetes</taxon>
        <taxon>Kitasatosporales</taxon>
        <taxon>Streptomycetaceae</taxon>
        <taxon>Streptomyces</taxon>
    </lineage>
</organism>
<evidence type="ECO:0000313" key="4">
    <source>
        <dbReference type="Proteomes" id="UP001518140"/>
    </source>
</evidence>
<reference evidence="3 4" key="1">
    <citation type="submission" date="2020-02" db="EMBL/GenBank/DDBJ databases">
        <title>Whole-genome analyses of novel actinobacteria.</title>
        <authorList>
            <person name="Sahin N."/>
            <person name="Tokatli A."/>
        </authorList>
    </citation>
    <scope>NUCLEOTIDE SEQUENCE [LARGE SCALE GENOMIC DNA]</scope>
    <source>
        <strain evidence="3 4">YC419</strain>
    </source>
</reference>
<comment type="caution">
    <text evidence="3">The sequence shown here is derived from an EMBL/GenBank/DDBJ whole genome shotgun (WGS) entry which is preliminary data.</text>
</comment>
<protein>
    <recommendedName>
        <fullName evidence="2">Hemerythrin-like domain-containing protein</fullName>
    </recommendedName>
</protein>
<dbReference type="Pfam" id="PF01814">
    <property type="entry name" value="Hemerythrin"/>
    <property type="match status" value="1"/>
</dbReference>
<feature type="region of interest" description="Disordered" evidence="1">
    <location>
        <begin position="1"/>
        <end position="31"/>
    </location>
</feature>
<dbReference type="InterPro" id="IPR012312">
    <property type="entry name" value="Hemerythrin-like"/>
</dbReference>
<dbReference type="EMBL" id="JAAKZX010000173">
    <property type="protein sequence ID" value="NGO47318.1"/>
    <property type="molecule type" value="Genomic_DNA"/>
</dbReference>
<evidence type="ECO:0000256" key="1">
    <source>
        <dbReference type="SAM" id="MobiDB-lite"/>
    </source>
</evidence>
<evidence type="ECO:0000259" key="2">
    <source>
        <dbReference type="Pfam" id="PF01814"/>
    </source>
</evidence>
<feature type="compositionally biased region" description="Low complexity" evidence="1">
    <location>
        <begin position="1"/>
        <end position="11"/>
    </location>
</feature>
<feature type="domain" description="Hemerythrin-like" evidence="2">
    <location>
        <begin position="61"/>
        <end position="197"/>
    </location>
</feature>